<feature type="compositionally biased region" description="Low complexity" evidence="1">
    <location>
        <begin position="183"/>
        <end position="193"/>
    </location>
</feature>
<gene>
    <name evidence="2" type="ORF">SFRICE_011273</name>
</gene>
<dbReference type="PANTHER" id="PTHR14659:SF1">
    <property type="entry name" value="ALPHA- AND GAMMA-ADAPTIN-BINDING PROTEIN P34"/>
    <property type="match status" value="1"/>
</dbReference>
<feature type="region of interest" description="Disordered" evidence="1">
    <location>
        <begin position="175"/>
        <end position="203"/>
    </location>
</feature>
<evidence type="ECO:0000313" key="2">
    <source>
        <dbReference type="EMBL" id="SOQ52037.1"/>
    </source>
</evidence>
<evidence type="ECO:0000256" key="1">
    <source>
        <dbReference type="SAM" id="MobiDB-lite"/>
    </source>
</evidence>
<sequence>MSTLGSLPVILISSLEEAAAKALVSELIDNDVTDTYIQDGESGDRVWKLVNKYYTANVRVHILPDNGQLDNSNGHGVSPESIEAYIIHLSEDELEDDSVWCRRAAGAGGAWRRAAVRLVLADCDADPGGALAAWSAAQRAELLAWRGAPPDDGPERARDALQAHVWPGMQREGRAARLPPLLSSDSWSSSGGSDESDSEAEELRAVEQAEAFAAALGSLGAAADTRPAPAGGGTERLDHAEALVQAFCRALGYDMDSC</sequence>
<dbReference type="PANTHER" id="PTHR14659">
    <property type="entry name" value="ALPHA- AND GAMMA-ADAPTIN-BINDING PROTEIN P34"/>
    <property type="match status" value="1"/>
</dbReference>
<reference evidence="2" key="1">
    <citation type="submission" date="2016-07" db="EMBL/GenBank/DDBJ databases">
        <authorList>
            <person name="Bretaudeau A."/>
        </authorList>
    </citation>
    <scope>NUCLEOTIDE SEQUENCE</scope>
    <source>
        <strain evidence="2">Rice</strain>
        <tissue evidence="2">Whole body</tissue>
    </source>
</reference>
<organism evidence="2">
    <name type="scientific">Spodoptera frugiperda</name>
    <name type="common">Fall armyworm</name>
    <dbReference type="NCBI Taxonomy" id="7108"/>
    <lineage>
        <taxon>Eukaryota</taxon>
        <taxon>Metazoa</taxon>
        <taxon>Ecdysozoa</taxon>
        <taxon>Arthropoda</taxon>
        <taxon>Hexapoda</taxon>
        <taxon>Insecta</taxon>
        <taxon>Pterygota</taxon>
        <taxon>Neoptera</taxon>
        <taxon>Endopterygota</taxon>
        <taxon>Lepidoptera</taxon>
        <taxon>Glossata</taxon>
        <taxon>Ditrysia</taxon>
        <taxon>Noctuoidea</taxon>
        <taxon>Noctuidae</taxon>
        <taxon>Amphipyrinae</taxon>
        <taxon>Spodoptera</taxon>
    </lineage>
</organism>
<dbReference type="AlphaFoldDB" id="A0A2H1WG91"/>
<proteinExistence type="predicted"/>
<name>A0A2H1WG91_SPOFR</name>
<dbReference type="EMBL" id="ODYU01008432">
    <property type="protein sequence ID" value="SOQ52037.1"/>
    <property type="molecule type" value="Genomic_DNA"/>
</dbReference>
<protein>
    <submittedName>
        <fullName evidence="2">SFRICE_011273</fullName>
    </submittedName>
</protein>
<accession>A0A2H1WG91</accession>
<dbReference type="InterPro" id="IPR019341">
    <property type="entry name" value="Alpha/Gamma-adaptin-bd_p34"/>
</dbReference>